<dbReference type="EMBL" id="CP002771">
    <property type="protein sequence ID" value="AEF54207.1"/>
    <property type="molecule type" value="Genomic_DNA"/>
</dbReference>
<sequence>MLWLLLISNTLCAVMLGYSMPKVMAHSDLLPLFDLRSTGYTYQEAVFLLNRLGVEGRDLYLKYQLVLDAFYPISFGICYFALSRWLMEKGQLINRFWWTIALLPFLVCLTDYAENIAILCMLIDYPDLSETLVSASSLFTQLKSFFIFINIVGVIILAVWVVKTCFLNRENRVRS</sequence>
<proteinExistence type="predicted"/>
<keyword evidence="1" id="KW-1133">Transmembrane helix</keyword>
<dbReference type="KEGG" id="mpc:Mar181_1159"/>
<dbReference type="AlphaFoldDB" id="F6CV97"/>
<evidence type="ECO:0000313" key="2">
    <source>
        <dbReference type="EMBL" id="AEF54207.1"/>
    </source>
</evidence>
<protein>
    <submittedName>
        <fullName evidence="2">Uncharacterized protein</fullName>
    </submittedName>
</protein>
<organism evidence="2 3">
    <name type="scientific">Marinomonas posidonica (strain CECT 7376 / NCIMB 14433 / IVIA-Po-181)</name>
    <dbReference type="NCBI Taxonomy" id="491952"/>
    <lineage>
        <taxon>Bacteria</taxon>
        <taxon>Pseudomonadati</taxon>
        <taxon>Pseudomonadota</taxon>
        <taxon>Gammaproteobacteria</taxon>
        <taxon>Oceanospirillales</taxon>
        <taxon>Oceanospirillaceae</taxon>
        <taxon>Marinomonas</taxon>
    </lineage>
</organism>
<name>F6CV97_MARPP</name>
<reference evidence="2 3" key="1">
    <citation type="journal article" date="2012" name="Stand. Genomic Sci.">
        <title>Complete genome sequence of Marinomonas posidonica type strain (IVIA-Po-181(T)).</title>
        <authorList>
            <person name="Lucas-Elio P."/>
            <person name="Goodwin L."/>
            <person name="Woyke T."/>
            <person name="Pitluck S."/>
            <person name="Nolan M."/>
            <person name="Kyrpides N.C."/>
            <person name="Detter J.C."/>
            <person name="Copeland A."/>
            <person name="Lu M."/>
            <person name="Bruce D."/>
            <person name="Detter C."/>
            <person name="Tapia R."/>
            <person name="Han S."/>
            <person name="Land M.L."/>
            <person name="Ivanova N."/>
            <person name="Mikhailova N."/>
            <person name="Johnston A.W."/>
            <person name="Sanchez-Amat A."/>
        </authorList>
    </citation>
    <scope>NUCLEOTIDE SEQUENCE [LARGE SCALE GENOMIC DNA]</scope>
    <source>
        <strain evidence="3">CECT 7376 / NCIMB 14433 / IVIA-Po-181</strain>
    </source>
</reference>
<dbReference type="Proteomes" id="UP000009230">
    <property type="component" value="Chromosome"/>
</dbReference>
<dbReference type="HOGENOM" id="CLU_117540_0_0_6"/>
<dbReference type="eggNOG" id="ENOG50318VP">
    <property type="taxonomic scope" value="Bacteria"/>
</dbReference>
<gene>
    <name evidence="2" type="ordered locus">Mar181_1159</name>
</gene>
<accession>F6CV97</accession>
<feature type="transmembrane region" description="Helical" evidence="1">
    <location>
        <begin position="99"/>
        <end position="125"/>
    </location>
</feature>
<feature type="transmembrane region" description="Helical" evidence="1">
    <location>
        <begin position="69"/>
        <end position="87"/>
    </location>
</feature>
<keyword evidence="1" id="KW-0812">Transmembrane</keyword>
<keyword evidence="3" id="KW-1185">Reference proteome</keyword>
<keyword evidence="1" id="KW-0472">Membrane</keyword>
<evidence type="ECO:0000313" key="3">
    <source>
        <dbReference type="Proteomes" id="UP000009230"/>
    </source>
</evidence>
<feature type="transmembrane region" description="Helical" evidence="1">
    <location>
        <begin position="145"/>
        <end position="166"/>
    </location>
</feature>
<evidence type="ECO:0000256" key="1">
    <source>
        <dbReference type="SAM" id="Phobius"/>
    </source>
</evidence>